<comment type="caution">
    <text evidence="1">The sequence shown here is derived from an EMBL/GenBank/DDBJ whole genome shotgun (WGS) entry which is preliminary data.</text>
</comment>
<dbReference type="Gene3D" id="1.20.5.190">
    <property type="match status" value="1"/>
</dbReference>
<dbReference type="Proteomes" id="UP001596060">
    <property type="component" value="Unassembled WGS sequence"/>
</dbReference>
<evidence type="ECO:0000313" key="1">
    <source>
        <dbReference type="EMBL" id="MFC5509094.1"/>
    </source>
</evidence>
<accession>A0ABW0PE69</accession>
<dbReference type="EMBL" id="JBHSLU010000148">
    <property type="protein sequence ID" value="MFC5509094.1"/>
    <property type="molecule type" value="Genomic_DNA"/>
</dbReference>
<organism evidence="1 2">
    <name type="scientific">Bosea massiliensis</name>
    <dbReference type="NCBI Taxonomy" id="151419"/>
    <lineage>
        <taxon>Bacteria</taxon>
        <taxon>Pseudomonadati</taxon>
        <taxon>Pseudomonadota</taxon>
        <taxon>Alphaproteobacteria</taxon>
        <taxon>Hyphomicrobiales</taxon>
        <taxon>Boseaceae</taxon>
        <taxon>Bosea</taxon>
    </lineage>
</organism>
<proteinExistence type="predicted"/>
<sequence length="73" mass="8381">MNENVENLVLEHLRAIRADMARLADSMRTMQTEMSAMRQHLAGVVTLQEHDHGDIAALKSRVDRIEKRLDLVE</sequence>
<reference evidence="2" key="1">
    <citation type="journal article" date="2019" name="Int. J. Syst. Evol. Microbiol.">
        <title>The Global Catalogue of Microorganisms (GCM) 10K type strain sequencing project: providing services to taxonomists for standard genome sequencing and annotation.</title>
        <authorList>
            <consortium name="The Broad Institute Genomics Platform"/>
            <consortium name="The Broad Institute Genome Sequencing Center for Infectious Disease"/>
            <person name="Wu L."/>
            <person name="Ma J."/>
        </authorList>
    </citation>
    <scope>NUCLEOTIDE SEQUENCE [LARGE SCALE GENOMIC DNA]</scope>
    <source>
        <strain evidence="2">CCUG 43117</strain>
    </source>
</reference>
<keyword evidence="2" id="KW-1185">Reference proteome</keyword>
<dbReference type="RefSeq" id="WP_066718428.1">
    <property type="nucleotide sequence ID" value="NZ_JBHSLU010000148.1"/>
</dbReference>
<protein>
    <recommendedName>
        <fullName evidence="3">DUF904 domain-containing protein</fullName>
    </recommendedName>
</protein>
<evidence type="ECO:0000313" key="2">
    <source>
        <dbReference type="Proteomes" id="UP001596060"/>
    </source>
</evidence>
<name>A0ABW0PE69_9HYPH</name>
<gene>
    <name evidence="1" type="ORF">ACFPN9_28095</name>
</gene>
<evidence type="ECO:0008006" key="3">
    <source>
        <dbReference type="Google" id="ProtNLM"/>
    </source>
</evidence>